<dbReference type="InterPro" id="IPR000719">
    <property type="entry name" value="Prot_kinase_dom"/>
</dbReference>
<organism evidence="2 3">
    <name type="scientific">Arthroderma benhamiae (strain ATCC MYA-4681 / CBS 112371)</name>
    <name type="common">Trichophyton mentagrophytes</name>
    <dbReference type="NCBI Taxonomy" id="663331"/>
    <lineage>
        <taxon>Eukaryota</taxon>
        <taxon>Fungi</taxon>
        <taxon>Dikarya</taxon>
        <taxon>Ascomycota</taxon>
        <taxon>Pezizomycotina</taxon>
        <taxon>Eurotiomycetes</taxon>
        <taxon>Eurotiomycetidae</taxon>
        <taxon>Onygenales</taxon>
        <taxon>Arthrodermataceae</taxon>
        <taxon>Trichophyton</taxon>
    </lineage>
</organism>
<dbReference type="Pfam" id="PF00069">
    <property type="entry name" value="Pkinase"/>
    <property type="match status" value="1"/>
</dbReference>
<dbReference type="AlphaFoldDB" id="D4AU16"/>
<proteinExistence type="predicted"/>
<dbReference type="SUPFAM" id="SSF56112">
    <property type="entry name" value="Protein kinase-like (PK-like)"/>
    <property type="match status" value="1"/>
</dbReference>
<dbReference type="GO" id="GO:0005634">
    <property type="term" value="C:nucleus"/>
    <property type="evidence" value="ECO:0007669"/>
    <property type="project" value="TreeGrafter"/>
</dbReference>
<dbReference type="Proteomes" id="UP000008866">
    <property type="component" value="Unassembled WGS sequence"/>
</dbReference>
<evidence type="ECO:0000313" key="2">
    <source>
        <dbReference type="EMBL" id="EFE33469.1"/>
    </source>
</evidence>
<comment type="caution">
    <text evidence="2">The sequence shown here is derived from an EMBL/GenBank/DDBJ whole genome shotgun (WGS) entry which is preliminary data.</text>
</comment>
<keyword evidence="3" id="KW-1185">Reference proteome</keyword>
<dbReference type="PROSITE" id="PS50011">
    <property type="entry name" value="PROTEIN_KINASE_DOM"/>
    <property type="match status" value="1"/>
</dbReference>
<dbReference type="GO" id="GO:0005524">
    <property type="term" value="F:ATP binding"/>
    <property type="evidence" value="ECO:0007669"/>
    <property type="project" value="InterPro"/>
</dbReference>
<dbReference type="PANTHER" id="PTHR44167:SF30">
    <property type="entry name" value="PHOSPHORYLASE KINASE"/>
    <property type="match status" value="1"/>
</dbReference>
<dbReference type="RefSeq" id="XP_003014109.1">
    <property type="nucleotide sequence ID" value="XM_003014063.1"/>
</dbReference>
<accession>D4AU16</accession>
<dbReference type="Gene3D" id="3.30.200.20">
    <property type="entry name" value="Phosphorylase Kinase, domain 1"/>
    <property type="match status" value="1"/>
</dbReference>
<dbReference type="GO" id="GO:0044773">
    <property type="term" value="P:mitotic DNA damage checkpoint signaling"/>
    <property type="evidence" value="ECO:0007669"/>
    <property type="project" value="TreeGrafter"/>
</dbReference>
<dbReference type="eggNOG" id="KOG0671">
    <property type="taxonomic scope" value="Eukaryota"/>
</dbReference>
<protein>
    <recommendedName>
        <fullName evidence="1">Protein kinase domain-containing protein</fullName>
    </recommendedName>
</protein>
<dbReference type="GO" id="GO:0004674">
    <property type="term" value="F:protein serine/threonine kinase activity"/>
    <property type="evidence" value="ECO:0007669"/>
    <property type="project" value="TreeGrafter"/>
</dbReference>
<dbReference type="KEGG" id="abe:ARB_07829"/>
<dbReference type="PANTHER" id="PTHR44167">
    <property type="entry name" value="OVARIAN-SPECIFIC SERINE/THREONINE-PROTEIN KINASE LOK-RELATED"/>
    <property type="match status" value="1"/>
</dbReference>
<evidence type="ECO:0000313" key="3">
    <source>
        <dbReference type="Proteomes" id="UP000008866"/>
    </source>
</evidence>
<feature type="domain" description="Protein kinase" evidence="1">
    <location>
        <begin position="62"/>
        <end position="429"/>
    </location>
</feature>
<dbReference type="HOGENOM" id="CLU_058100_0_0_1"/>
<gene>
    <name evidence="2" type="ORF">ARB_07829</name>
</gene>
<dbReference type="InterPro" id="IPR011009">
    <property type="entry name" value="Kinase-like_dom_sf"/>
</dbReference>
<sequence>MIQEYPIGDADAGQPRWVQEYCDAELCEGIREYSYGQAGLCPVLIGDILGGKNMQDGKNCSFEVIGKLGHGSYSTVWLVRNKETGVYHALKILRSEHSSANNIELKILRDIDALQFSFFYTHVPTNRRHLCLVMQPSGCTLAQRSWASDEYEVLGCPWDVASISMFTEALLVKVFSFHELGIYHGGTNSLPALNNREQLQFLTNILTLPLDLSPGNVTLGVSEDAFTPEAMQKTFGRDLRGTVFLALPPRSKPQPPIPPCLPAYITRHEHPLASDGWDFSLLEIIDFGQGGQFDLFASTLNWYRTLKILTGYESRKTKLMGTPYYLPPEHNNPKALASIQSDLWSLGCVLFYGLMHEHLFWLDGSLEKYLAANDEGQASIIDGRLKGHPVFQEHIQYRKITSKLLQSLIRADPRKRDKRRANELLDKLIDYANEHLD</sequence>
<dbReference type="EMBL" id="ABSU01000010">
    <property type="protein sequence ID" value="EFE33469.1"/>
    <property type="molecule type" value="Genomic_DNA"/>
</dbReference>
<dbReference type="GeneID" id="9521526"/>
<dbReference type="OMA" id="QMGICHG"/>
<name>D4AU16_ARTBC</name>
<reference evidence="3" key="1">
    <citation type="journal article" date="2011" name="Genome Biol.">
        <title>Comparative and functional genomics provide insights into the pathogenicity of dermatophytic fungi.</title>
        <authorList>
            <person name="Burmester A."/>
            <person name="Shelest E."/>
            <person name="Gloeckner G."/>
            <person name="Heddergott C."/>
            <person name="Schindler S."/>
            <person name="Staib P."/>
            <person name="Heidel A."/>
            <person name="Felder M."/>
            <person name="Petzold A."/>
            <person name="Szafranski K."/>
            <person name="Feuermann M."/>
            <person name="Pedruzzi I."/>
            <person name="Priebe S."/>
            <person name="Groth M."/>
            <person name="Winkler R."/>
            <person name="Li W."/>
            <person name="Kniemeyer O."/>
            <person name="Schroeckh V."/>
            <person name="Hertweck C."/>
            <person name="Hube B."/>
            <person name="White T.C."/>
            <person name="Platzer M."/>
            <person name="Guthke R."/>
            <person name="Heitman J."/>
            <person name="Woestemeyer J."/>
            <person name="Zipfel P.F."/>
            <person name="Monod M."/>
            <person name="Brakhage A.A."/>
        </authorList>
    </citation>
    <scope>NUCLEOTIDE SEQUENCE [LARGE SCALE GENOMIC DNA]</scope>
    <source>
        <strain evidence="3">ATCC MYA-4681 / CBS 112371</strain>
    </source>
</reference>
<dbReference type="Gene3D" id="1.10.510.10">
    <property type="entry name" value="Transferase(Phosphotransferase) domain 1"/>
    <property type="match status" value="1"/>
</dbReference>
<evidence type="ECO:0000259" key="1">
    <source>
        <dbReference type="PROSITE" id="PS50011"/>
    </source>
</evidence>
<dbReference type="SMART" id="SM00220">
    <property type="entry name" value="S_TKc"/>
    <property type="match status" value="1"/>
</dbReference>